<evidence type="ECO:0000256" key="11">
    <source>
        <dbReference type="ARBA" id="ARBA00060112"/>
    </source>
</evidence>
<evidence type="ECO:0000256" key="1">
    <source>
        <dbReference type="ARBA" id="ARBA00004123"/>
    </source>
</evidence>
<keyword evidence="9" id="KW-0804">Transcription</keyword>
<evidence type="ECO:0000256" key="6">
    <source>
        <dbReference type="ARBA" id="ARBA00023002"/>
    </source>
</evidence>
<comment type="function">
    <text evidence="11">May function as histone H3 lysine demethylase and be involved in regulation of gene expression.</text>
</comment>
<keyword evidence="8" id="KW-0805">Transcription regulation</keyword>
<dbReference type="GO" id="GO:0016491">
    <property type="term" value="F:oxidoreductase activity"/>
    <property type="evidence" value="ECO:0007669"/>
    <property type="project" value="UniProtKB-KW"/>
</dbReference>
<feature type="compositionally biased region" description="Basic and acidic residues" evidence="13">
    <location>
        <begin position="1"/>
        <end position="21"/>
    </location>
</feature>
<dbReference type="InterPro" id="IPR001841">
    <property type="entry name" value="Znf_RING"/>
</dbReference>
<dbReference type="InterPro" id="IPR045109">
    <property type="entry name" value="LSDs-like"/>
</dbReference>
<evidence type="ECO:0000256" key="12">
    <source>
        <dbReference type="PROSITE-ProRule" id="PRU00175"/>
    </source>
</evidence>
<evidence type="ECO:0000256" key="5">
    <source>
        <dbReference type="ARBA" id="ARBA00022833"/>
    </source>
</evidence>
<proteinExistence type="inferred from homology"/>
<evidence type="ECO:0000259" key="14">
    <source>
        <dbReference type="PROSITE" id="PS50089"/>
    </source>
</evidence>
<evidence type="ECO:0000259" key="15">
    <source>
        <dbReference type="PROSITE" id="PS51184"/>
    </source>
</evidence>
<dbReference type="PANTHER" id="PTHR12549">
    <property type="entry name" value="JMJC DOMAIN-CONTAINING HISTONE DEMETHYLATION PROTEIN"/>
    <property type="match status" value="1"/>
</dbReference>
<keyword evidence="6" id="KW-0560">Oxidoreductase</keyword>
<dbReference type="Pfam" id="PF02373">
    <property type="entry name" value="JmjC"/>
    <property type="match status" value="1"/>
</dbReference>
<dbReference type="PANTHER" id="PTHR12549:SF37">
    <property type="entry name" value="LYSINE-SPECIFIC DEMETHYLASE JMJ26"/>
    <property type="match status" value="1"/>
</dbReference>
<dbReference type="GO" id="GO:0003712">
    <property type="term" value="F:transcription coregulator activity"/>
    <property type="evidence" value="ECO:0007669"/>
    <property type="project" value="TreeGrafter"/>
</dbReference>
<dbReference type="Gene3D" id="2.60.120.650">
    <property type="entry name" value="Cupin"/>
    <property type="match status" value="1"/>
</dbReference>
<dbReference type="Proteomes" id="UP001419268">
    <property type="component" value="Unassembled WGS sequence"/>
</dbReference>
<evidence type="ECO:0000313" key="17">
    <source>
        <dbReference type="Proteomes" id="UP001419268"/>
    </source>
</evidence>
<evidence type="ECO:0000256" key="3">
    <source>
        <dbReference type="ARBA" id="ARBA00022723"/>
    </source>
</evidence>
<dbReference type="FunFam" id="2.60.120.650:FF:000026">
    <property type="entry name" value="Transcription factor jumonji domain-containing protein"/>
    <property type="match status" value="1"/>
</dbReference>
<feature type="domain" description="JmjC" evidence="15">
    <location>
        <begin position="507"/>
        <end position="748"/>
    </location>
</feature>
<evidence type="ECO:0000256" key="13">
    <source>
        <dbReference type="SAM" id="MobiDB-lite"/>
    </source>
</evidence>
<dbReference type="GO" id="GO:0008270">
    <property type="term" value="F:zinc ion binding"/>
    <property type="evidence" value="ECO:0007669"/>
    <property type="project" value="UniProtKB-KW"/>
</dbReference>
<evidence type="ECO:0000256" key="8">
    <source>
        <dbReference type="ARBA" id="ARBA00023015"/>
    </source>
</evidence>
<evidence type="ECO:0000256" key="4">
    <source>
        <dbReference type="ARBA" id="ARBA00022771"/>
    </source>
</evidence>
<evidence type="ECO:0000256" key="9">
    <source>
        <dbReference type="ARBA" id="ARBA00023163"/>
    </source>
</evidence>
<evidence type="ECO:0000313" key="16">
    <source>
        <dbReference type="EMBL" id="KAK9133282.1"/>
    </source>
</evidence>
<dbReference type="PROSITE" id="PS51184">
    <property type="entry name" value="JMJC"/>
    <property type="match status" value="1"/>
</dbReference>
<feature type="domain" description="RING-type" evidence="14">
    <location>
        <begin position="84"/>
        <end position="131"/>
    </location>
</feature>
<keyword evidence="7" id="KW-0408">Iron</keyword>
<keyword evidence="10" id="KW-0539">Nucleus</keyword>
<accession>A0AAP0P6T7</accession>
<dbReference type="GO" id="GO:0006357">
    <property type="term" value="P:regulation of transcription by RNA polymerase II"/>
    <property type="evidence" value="ECO:0007669"/>
    <property type="project" value="TreeGrafter"/>
</dbReference>
<dbReference type="GO" id="GO:0032454">
    <property type="term" value="F:histone H3K9 demethylase activity"/>
    <property type="evidence" value="ECO:0007669"/>
    <property type="project" value="InterPro"/>
</dbReference>
<dbReference type="InterPro" id="IPR018866">
    <property type="entry name" value="Znf-4CXXC_R1"/>
</dbReference>
<evidence type="ECO:0000256" key="2">
    <source>
        <dbReference type="ARBA" id="ARBA00006801"/>
    </source>
</evidence>
<comment type="similarity">
    <text evidence="2">Belongs to the JARID1 histone demethylase family.</text>
</comment>
<comment type="subcellular location">
    <subcellularLocation>
        <location evidence="1">Nucleus</location>
    </subcellularLocation>
</comment>
<keyword evidence="3" id="KW-0479">Metal-binding</keyword>
<keyword evidence="17" id="KW-1185">Reference proteome</keyword>
<keyword evidence="5" id="KW-0862">Zinc</keyword>
<feature type="region of interest" description="Disordered" evidence="13">
    <location>
        <begin position="1"/>
        <end position="42"/>
    </location>
</feature>
<dbReference type="PROSITE" id="PS50089">
    <property type="entry name" value="ZF_RING_2"/>
    <property type="match status" value="1"/>
</dbReference>
<name>A0AAP0P6T7_9MAGN</name>
<comment type="caution">
    <text evidence="16">The sequence shown here is derived from an EMBL/GenBank/DDBJ whole genome shotgun (WGS) entry which is preliminary data.</text>
</comment>
<dbReference type="GO" id="GO:0000785">
    <property type="term" value="C:chromatin"/>
    <property type="evidence" value="ECO:0007669"/>
    <property type="project" value="TreeGrafter"/>
</dbReference>
<dbReference type="SMART" id="SM00558">
    <property type="entry name" value="JmjC"/>
    <property type="match status" value="1"/>
</dbReference>
<evidence type="ECO:0000256" key="10">
    <source>
        <dbReference type="ARBA" id="ARBA00023242"/>
    </source>
</evidence>
<organism evidence="16 17">
    <name type="scientific">Stephania cephalantha</name>
    <dbReference type="NCBI Taxonomy" id="152367"/>
    <lineage>
        <taxon>Eukaryota</taxon>
        <taxon>Viridiplantae</taxon>
        <taxon>Streptophyta</taxon>
        <taxon>Embryophyta</taxon>
        <taxon>Tracheophyta</taxon>
        <taxon>Spermatophyta</taxon>
        <taxon>Magnoliopsida</taxon>
        <taxon>Ranunculales</taxon>
        <taxon>Menispermaceae</taxon>
        <taxon>Menispermoideae</taxon>
        <taxon>Cissampelideae</taxon>
        <taxon>Stephania</taxon>
    </lineage>
</organism>
<dbReference type="Pfam" id="PF10497">
    <property type="entry name" value="zf-4CXXC_R1"/>
    <property type="match status" value="1"/>
</dbReference>
<dbReference type="GO" id="GO:0031490">
    <property type="term" value="F:chromatin DNA binding"/>
    <property type="evidence" value="ECO:0007669"/>
    <property type="project" value="TreeGrafter"/>
</dbReference>
<dbReference type="EMBL" id="JBBNAG010000005">
    <property type="protein sequence ID" value="KAK9133282.1"/>
    <property type="molecule type" value="Genomic_DNA"/>
</dbReference>
<protein>
    <submittedName>
        <fullName evidence="16">Uncharacterized protein</fullName>
    </submittedName>
</protein>
<evidence type="ECO:0000256" key="7">
    <source>
        <dbReference type="ARBA" id="ARBA00023004"/>
    </source>
</evidence>
<reference evidence="16 17" key="1">
    <citation type="submission" date="2024-01" db="EMBL/GenBank/DDBJ databases">
        <title>Genome assemblies of Stephania.</title>
        <authorList>
            <person name="Yang L."/>
        </authorList>
    </citation>
    <scope>NUCLEOTIDE SEQUENCE [LARGE SCALE GENOMIC DNA]</scope>
    <source>
        <strain evidence="16">JXDWG</strain>
        <tissue evidence="16">Leaf</tissue>
    </source>
</reference>
<sequence>MAVHNSKREEFQTRARVTEVKRAKRQRTSENQSVSSHGRGDFRCDDAKRVSTRKGVVGIGDNNRAKSLKDFWRKLGKGEEVMHCHQCEKRERMSVVPCYNCKDKIYCTRCIKKWYSHMKEEDIAAACPFCRGNCNCSSCLKASTKVSKVSRMNFSKLERLQHAQFLIHSLLPFLRKINREQIEEMEIEARIQGKSRHDLALKEAPYYGERIYCNNCQTSIADLHRSCPNCCKYELCLSCCREIRQGNLVTGANKVVCEYPNKGYDYMLGGELPAESHNVQNFSVDQCKESVNWKANHGVIIPCAPKEMRGCGYKMLELKRVFPQNWISSLEIKAESVINSEFSEVTFTDGTMDLGSEMVRKASSREGSSDNFLYCPSSRDIKENEKVHFQRHWADGEPVIVRDVYQPEYNLSWEPMVMMRALCDSMNLKTSSNLMKVKAVECLPDCLVTVDLQEFFKGYKDGIQFANSWPQMLKLKDWPPSAALEDLLPRHCEDIISLLPFQEYTNLWHGPLNLAVKLPKDVMKPDMGPKTYIAYGFAEELGRGDSVTKLHCDMSDAVNVLVHTAEVEVTDEQRSDIESIKEKHIAQDERELPNITRMYRDKQHSKLCFKNQEEETAFPGFISEEESDETGSALWDIFRRQDVPKLEAYLRKHSKEFRHSYCCPVEKARVAHPIHDQTFYLSFEHKRMLKEEFGVEPWTFKQKLGEAVFIPAGCPHQVRNLKSCTKVALDFVSPQNIKECLRLTNEFRQLPKEHCAREDKLEIKKMIVHAVNHTVKELEELMAV</sequence>
<dbReference type="AlphaFoldDB" id="A0AAP0P6T7"/>
<keyword evidence="4 12" id="KW-0863">Zinc-finger</keyword>
<gene>
    <name evidence="16" type="ORF">Scep_012810</name>
</gene>
<dbReference type="GO" id="GO:0000118">
    <property type="term" value="C:histone deacetylase complex"/>
    <property type="evidence" value="ECO:0007669"/>
    <property type="project" value="TreeGrafter"/>
</dbReference>
<dbReference type="InterPro" id="IPR003347">
    <property type="entry name" value="JmjC_dom"/>
</dbReference>
<dbReference type="SUPFAM" id="SSF51197">
    <property type="entry name" value="Clavaminate synthase-like"/>
    <property type="match status" value="1"/>
</dbReference>